<dbReference type="EMBL" id="ANLA01000004">
    <property type="protein sequence ID" value="EMQ95916.1"/>
    <property type="molecule type" value="Genomic_DNA"/>
</dbReference>
<evidence type="ECO:0000256" key="4">
    <source>
        <dbReference type="ARBA" id="ARBA00022833"/>
    </source>
</evidence>
<comment type="cofactor">
    <cofactor evidence="1">
        <name>Zn(2+)</name>
        <dbReference type="ChEBI" id="CHEBI:29105"/>
    </cofactor>
</comment>
<keyword evidence="2" id="KW-0479">Metal-binding</keyword>
<feature type="domain" description="Succinylglutamate desuccinylase/Aspartoacylase catalytic" evidence="5">
    <location>
        <begin position="28"/>
        <end position="193"/>
    </location>
</feature>
<dbReference type="InterPro" id="IPR055438">
    <property type="entry name" value="AstE_AspA_cat"/>
</dbReference>
<evidence type="ECO:0000256" key="2">
    <source>
        <dbReference type="ARBA" id="ARBA00022723"/>
    </source>
</evidence>
<dbReference type="PATRIC" id="fig|1137281.3.peg.406"/>
<dbReference type="GO" id="GO:0005829">
    <property type="term" value="C:cytosol"/>
    <property type="evidence" value="ECO:0007669"/>
    <property type="project" value="TreeGrafter"/>
</dbReference>
<evidence type="ECO:0000313" key="7">
    <source>
        <dbReference type="Proteomes" id="UP000012024"/>
    </source>
</evidence>
<keyword evidence="4" id="KW-0862">Zinc</keyword>
<organism evidence="6 7">
    <name type="scientific">Xanthomarina gelatinilytica</name>
    <dbReference type="NCBI Taxonomy" id="1137281"/>
    <lineage>
        <taxon>Bacteria</taxon>
        <taxon>Pseudomonadati</taxon>
        <taxon>Bacteroidota</taxon>
        <taxon>Flavobacteriia</taxon>
        <taxon>Flavobacteriales</taxon>
        <taxon>Flavobacteriaceae</taxon>
        <taxon>Xanthomarina</taxon>
    </lineage>
</organism>
<proteinExistence type="predicted"/>
<accession>M7MLE7</accession>
<gene>
    <name evidence="6" type="ORF">D778_01806</name>
</gene>
<dbReference type="Proteomes" id="UP000012024">
    <property type="component" value="Unassembled WGS sequence"/>
</dbReference>
<keyword evidence="3" id="KW-0378">Hydrolase</keyword>
<comment type="caution">
    <text evidence="6">The sequence shown here is derived from an EMBL/GenBank/DDBJ whole genome shotgun (WGS) entry which is preliminary data.</text>
</comment>
<name>M7MLE7_9FLAO</name>
<dbReference type="RefSeq" id="WP_007647219.1">
    <property type="nucleotide sequence ID" value="NZ_ANLA01000004.1"/>
</dbReference>
<dbReference type="SUPFAM" id="SSF53187">
    <property type="entry name" value="Zn-dependent exopeptidases"/>
    <property type="match status" value="1"/>
</dbReference>
<protein>
    <recommendedName>
        <fullName evidence="5">Succinylglutamate desuccinylase/Aspartoacylase catalytic domain-containing protein</fullName>
    </recommendedName>
</protein>
<dbReference type="OrthoDB" id="1523003at2"/>
<dbReference type="InterPro" id="IPR050178">
    <property type="entry name" value="AspA/AstE_fam"/>
</dbReference>
<dbReference type="PANTHER" id="PTHR15162">
    <property type="entry name" value="ASPARTOACYLASE"/>
    <property type="match status" value="1"/>
</dbReference>
<dbReference type="GO" id="GO:0046872">
    <property type="term" value="F:metal ion binding"/>
    <property type="evidence" value="ECO:0007669"/>
    <property type="project" value="UniProtKB-KW"/>
</dbReference>
<dbReference type="Gene3D" id="3.40.630.10">
    <property type="entry name" value="Zn peptidases"/>
    <property type="match status" value="1"/>
</dbReference>
<dbReference type="PANTHER" id="PTHR15162:SF7">
    <property type="entry name" value="SUCCINYLGLUTAMATE DESUCCINYLASE"/>
    <property type="match status" value="1"/>
</dbReference>
<evidence type="ECO:0000256" key="1">
    <source>
        <dbReference type="ARBA" id="ARBA00001947"/>
    </source>
</evidence>
<dbReference type="eggNOG" id="COG2988">
    <property type="taxonomic scope" value="Bacteria"/>
</dbReference>
<dbReference type="AlphaFoldDB" id="M7MLE7"/>
<dbReference type="GeneID" id="98640339"/>
<evidence type="ECO:0000313" key="6">
    <source>
        <dbReference type="EMBL" id="EMQ95916.1"/>
    </source>
</evidence>
<evidence type="ECO:0000259" key="5">
    <source>
        <dbReference type="Pfam" id="PF24827"/>
    </source>
</evidence>
<keyword evidence="7" id="KW-1185">Reference proteome</keyword>
<reference evidence="6 7" key="1">
    <citation type="submission" date="2012-12" db="EMBL/GenBank/DDBJ databases">
        <title>Genome assembly of Formosa sp. AK20.</title>
        <authorList>
            <person name="Kumar R."/>
            <person name="Khatri I."/>
            <person name="Vaidya B."/>
            <person name="Subramanian S."/>
            <person name="Pinnaka A."/>
        </authorList>
    </citation>
    <scope>NUCLEOTIDE SEQUENCE [LARGE SCALE GENOMIC DNA]</scope>
    <source>
        <strain evidence="6 7">AK20</strain>
    </source>
</reference>
<dbReference type="GO" id="GO:0016788">
    <property type="term" value="F:hydrolase activity, acting on ester bonds"/>
    <property type="evidence" value="ECO:0007669"/>
    <property type="project" value="InterPro"/>
</dbReference>
<evidence type="ECO:0000256" key="3">
    <source>
        <dbReference type="ARBA" id="ARBA00022801"/>
    </source>
</evidence>
<sequence>MVHIKSNALNKDIQIDRLIANIKGSKKGPILVFFAGIHGNETAGVFALTNTLKTMSPADLSGSIYAIAGNLKALSKNQRYLEKDLNRLWTQADLDALVSKEELISEEKEQFEIYNLLKAIQKAHSEPIYFIDFHTTSSKTLPFITINDALINRKFSQQFPVPVVLGIEEYLKGPLLSYINQLGYVSLGFESGQHDELDAVLNCEAFIYLSLVFTKALDKDSVKDFQMHYYRLKHQSKNISEIFEITYLYKIKPQEHFKMLEGFKSFQAISKGTHLAQSNAQAIFSGYNARIFMPLYQTQGAEGFFIIKSIHPIFMKISEFIRNFKLDSLLVFLPGISWENKKQGVLSVNLKVTRFLAKQIFHIFGFRSQQLSKTHMLLYNRERVAKKALYKNEMWFNK</sequence>
<dbReference type="Pfam" id="PF24827">
    <property type="entry name" value="AstE_AspA_cat"/>
    <property type="match status" value="1"/>
</dbReference>